<evidence type="ECO:0000313" key="5">
    <source>
        <dbReference type="Proteomes" id="UP001597185"/>
    </source>
</evidence>
<name>A0ABD6C1T6_9EURY</name>
<comment type="caution">
    <text evidence="4">The sequence shown here is derived from an EMBL/GenBank/DDBJ whole genome shotgun (WGS) entry which is preliminary data.</text>
</comment>
<keyword evidence="2" id="KW-0472">Membrane</keyword>
<dbReference type="InterPro" id="IPR055999">
    <property type="entry name" value="DUF7577"/>
</dbReference>
<evidence type="ECO:0000256" key="2">
    <source>
        <dbReference type="SAM" id="Phobius"/>
    </source>
</evidence>
<keyword evidence="2" id="KW-1133">Transmembrane helix</keyword>
<proteinExistence type="predicted"/>
<dbReference type="EMBL" id="JBHUDB010000011">
    <property type="protein sequence ID" value="MFD1571364.1"/>
    <property type="molecule type" value="Genomic_DNA"/>
</dbReference>
<dbReference type="AlphaFoldDB" id="A0ABD6C1T6"/>
<dbReference type="Pfam" id="PF24463">
    <property type="entry name" value="DUF7577"/>
    <property type="match status" value="1"/>
</dbReference>
<evidence type="ECO:0000313" key="4">
    <source>
        <dbReference type="EMBL" id="MFD1571364.1"/>
    </source>
</evidence>
<reference evidence="4 5" key="1">
    <citation type="journal article" date="2019" name="Int. J. Syst. Evol. Microbiol.">
        <title>The Global Catalogue of Microorganisms (GCM) 10K type strain sequencing project: providing services to taxonomists for standard genome sequencing and annotation.</title>
        <authorList>
            <consortium name="The Broad Institute Genomics Platform"/>
            <consortium name="The Broad Institute Genome Sequencing Center for Infectious Disease"/>
            <person name="Wu L."/>
            <person name="Ma J."/>
        </authorList>
    </citation>
    <scope>NUCLEOTIDE SEQUENCE [LARGE SCALE GENOMIC DNA]</scope>
    <source>
        <strain evidence="4 5">CGMCC 1.12689</strain>
    </source>
</reference>
<dbReference type="RefSeq" id="WP_256417616.1">
    <property type="nucleotide sequence ID" value="NZ_JANHDL010000003.1"/>
</dbReference>
<keyword evidence="2" id="KW-0812">Transmembrane</keyword>
<evidence type="ECO:0000259" key="3">
    <source>
        <dbReference type="Pfam" id="PF24463"/>
    </source>
</evidence>
<dbReference type="Proteomes" id="UP001597185">
    <property type="component" value="Unassembled WGS sequence"/>
</dbReference>
<feature type="domain" description="DUF7577" evidence="3">
    <location>
        <begin position="79"/>
        <end position="102"/>
    </location>
</feature>
<protein>
    <submittedName>
        <fullName evidence="4">Zinc ribbon domain-containing protein</fullName>
    </submittedName>
</protein>
<feature type="transmembrane region" description="Helical" evidence="2">
    <location>
        <begin position="6"/>
        <end position="27"/>
    </location>
</feature>
<keyword evidence="5" id="KW-1185">Reference proteome</keyword>
<accession>A0ABD6C1T6</accession>
<feature type="region of interest" description="Disordered" evidence="1">
    <location>
        <begin position="37"/>
        <end position="78"/>
    </location>
</feature>
<sequence>MSGELLVPIAAVFGTLALTLASAWLLFRRDTEADTLLGGERIESSGNAPDASARSVSGDGSVAGGVPSGDPPLLDADGETVTCRHCGAENRPTFRYCRWCVNDGFAGGESDAAAGPTMTERSL</sequence>
<evidence type="ECO:0000256" key="1">
    <source>
        <dbReference type="SAM" id="MobiDB-lite"/>
    </source>
</evidence>
<gene>
    <name evidence="4" type="ORF">ACFR9T_12350</name>
</gene>
<feature type="compositionally biased region" description="Low complexity" evidence="1">
    <location>
        <begin position="50"/>
        <end position="60"/>
    </location>
</feature>
<organism evidence="4 5">
    <name type="scientific">Halorubrum laminariae</name>
    <dbReference type="NCBI Taxonomy" id="1433523"/>
    <lineage>
        <taxon>Archaea</taxon>
        <taxon>Methanobacteriati</taxon>
        <taxon>Methanobacteriota</taxon>
        <taxon>Stenosarchaea group</taxon>
        <taxon>Halobacteria</taxon>
        <taxon>Halobacteriales</taxon>
        <taxon>Haloferacaceae</taxon>
        <taxon>Halorubrum</taxon>
    </lineage>
</organism>